<dbReference type="InterPro" id="IPR036615">
    <property type="entry name" value="Mur_ligase_C_dom_sf"/>
</dbReference>
<dbReference type="PIRSF" id="PIRSF001563">
    <property type="entry name" value="Folylpolyglu_synth"/>
    <property type="match status" value="1"/>
</dbReference>
<feature type="domain" description="Mur ligase C-terminal" evidence="22">
    <location>
        <begin position="304"/>
        <end position="430"/>
    </location>
</feature>
<evidence type="ECO:0000256" key="15">
    <source>
        <dbReference type="ARBA" id="ARBA00030592"/>
    </source>
</evidence>
<evidence type="ECO:0000256" key="18">
    <source>
        <dbReference type="ARBA" id="ARBA00047808"/>
    </source>
</evidence>
<dbReference type="SUPFAM" id="SSF53244">
    <property type="entry name" value="MurD-like peptide ligases, peptide-binding domain"/>
    <property type="match status" value="1"/>
</dbReference>
<keyword evidence="11 21" id="KW-0067">ATP-binding</keyword>
<dbReference type="RefSeq" id="WP_088441914.1">
    <property type="nucleotide sequence ID" value="NZ_BMMC01000002.1"/>
</dbReference>
<dbReference type="GO" id="GO:0005524">
    <property type="term" value="F:ATP binding"/>
    <property type="evidence" value="ECO:0007669"/>
    <property type="project" value="UniProtKB-KW"/>
</dbReference>
<comment type="catalytic activity">
    <reaction evidence="20">
        <text>7,8-dihydropteroate + L-glutamate + ATP = 7,8-dihydrofolate + ADP + phosphate + H(+)</text>
        <dbReference type="Rhea" id="RHEA:23584"/>
        <dbReference type="ChEBI" id="CHEBI:15378"/>
        <dbReference type="ChEBI" id="CHEBI:17839"/>
        <dbReference type="ChEBI" id="CHEBI:29985"/>
        <dbReference type="ChEBI" id="CHEBI:30616"/>
        <dbReference type="ChEBI" id="CHEBI:43474"/>
        <dbReference type="ChEBI" id="CHEBI:57451"/>
        <dbReference type="ChEBI" id="CHEBI:456216"/>
        <dbReference type="EC" id="6.3.2.12"/>
    </reaction>
</comment>
<evidence type="ECO:0000256" key="7">
    <source>
        <dbReference type="ARBA" id="ARBA00019357"/>
    </source>
</evidence>
<evidence type="ECO:0000256" key="5">
    <source>
        <dbReference type="ARBA" id="ARBA00013023"/>
    </source>
</evidence>
<dbReference type="AlphaFoldDB" id="A0A246JS92"/>
<dbReference type="InterPro" id="IPR001645">
    <property type="entry name" value="Folylpolyglutamate_synth"/>
</dbReference>
<dbReference type="Gene3D" id="3.90.190.20">
    <property type="entry name" value="Mur ligase, C-terminal domain"/>
    <property type="match status" value="1"/>
</dbReference>
<comment type="function">
    <text evidence="1">Functions in two distinct reactions of the de novo folate biosynthetic pathway. Catalyzes the addition of a glutamate residue to dihydropteroate (7,8-dihydropteroate or H2Pte) to form dihydrofolate (7,8-dihydrofolate monoglutamate or H2Pte-Glu). Also catalyzes successive additions of L-glutamate to tetrahydrofolate or 10-formyltetrahydrofolate or 5,10-methylenetetrahydrofolate, leading to folylpolyglutamate derivatives.</text>
</comment>
<keyword evidence="13" id="KW-0289">Folate biosynthesis</keyword>
<comment type="caution">
    <text evidence="23">The sequence shown here is derived from an EMBL/GenBank/DDBJ whole genome shotgun (WGS) entry which is preliminary data.</text>
</comment>
<evidence type="ECO:0000256" key="4">
    <source>
        <dbReference type="ARBA" id="ARBA00008276"/>
    </source>
</evidence>
<evidence type="ECO:0000256" key="21">
    <source>
        <dbReference type="PIRNR" id="PIRNR001563"/>
    </source>
</evidence>
<gene>
    <name evidence="23" type="ORF">CDQ92_13665</name>
</gene>
<dbReference type="Gene3D" id="3.40.1190.10">
    <property type="entry name" value="Mur-like, catalytic domain"/>
    <property type="match status" value="1"/>
</dbReference>
<dbReference type="PANTHER" id="PTHR11136:SF0">
    <property type="entry name" value="DIHYDROFOLATE SYNTHETASE-RELATED"/>
    <property type="match status" value="1"/>
</dbReference>
<protein>
    <recommendedName>
        <fullName evidence="7">Dihydrofolate synthase/folylpolyglutamate synthase</fullName>
        <ecNumber evidence="5">6.3.2.12</ecNumber>
        <ecNumber evidence="6">6.3.2.17</ecNumber>
    </recommendedName>
    <alternativeName>
        <fullName evidence="16">Folylpoly-gamma-glutamate synthetase-dihydrofolate synthetase</fullName>
    </alternativeName>
    <alternativeName>
        <fullName evidence="14">Folylpolyglutamate synthetase</fullName>
    </alternativeName>
    <alternativeName>
        <fullName evidence="15">Tetrahydrofolylpolyglutamate synthase</fullName>
    </alternativeName>
</protein>
<dbReference type="InterPro" id="IPR004101">
    <property type="entry name" value="Mur_ligase_C"/>
</dbReference>
<dbReference type="Pfam" id="PF02875">
    <property type="entry name" value="Mur_ligase_C"/>
    <property type="match status" value="1"/>
</dbReference>
<organism evidence="23 24">
    <name type="scientific">Sphingopyxis bauzanensis</name>
    <dbReference type="NCBI Taxonomy" id="651663"/>
    <lineage>
        <taxon>Bacteria</taxon>
        <taxon>Pseudomonadati</taxon>
        <taxon>Pseudomonadota</taxon>
        <taxon>Alphaproteobacteria</taxon>
        <taxon>Sphingomonadales</taxon>
        <taxon>Sphingomonadaceae</taxon>
        <taxon>Sphingopyxis</taxon>
    </lineage>
</organism>
<evidence type="ECO:0000256" key="9">
    <source>
        <dbReference type="ARBA" id="ARBA00022723"/>
    </source>
</evidence>
<dbReference type="InterPro" id="IPR018109">
    <property type="entry name" value="Folylpolyglutamate_synth_CS"/>
</dbReference>
<evidence type="ECO:0000313" key="23">
    <source>
        <dbReference type="EMBL" id="OWQ95813.1"/>
    </source>
</evidence>
<dbReference type="Proteomes" id="UP000197361">
    <property type="component" value="Unassembled WGS sequence"/>
</dbReference>
<evidence type="ECO:0000256" key="6">
    <source>
        <dbReference type="ARBA" id="ARBA00013025"/>
    </source>
</evidence>
<dbReference type="EMBL" id="NISK01000003">
    <property type="protein sequence ID" value="OWQ95813.1"/>
    <property type="molecule type" value="Genomic_DNA"/>
</dbReference>
<comment type="similarity">
    <text evidence="4 21">Belongs to the folylpolyglutamate synthase family.</text>
</comment>
<dbReference type="PROSITE" id="PS01012">
    <property type="entry name" value="FOLYLPOLYGLU_SYNT_2"/>
    <property type="match status" value="1"/>
</dbReference>
<dbReference type="GO" id="GO:0008841">
    <property type="term" value="F:dihydrofolate synthase activity"/>
    <property type="evidence" value="ECO:0007669"/>
    <property type="project" value="UniProtKB-EC"/>
</dbReference>
<name>A0A246JS92_9SPHN</name>
<keyword evidence="8 21" id="KW-0436">Ligase</keyword>
<dbReference type="GO" id="GO:0005737">
    <property type="term" value="C:cytoplasm"/>
    <property type="evidence" value="ECO:0007669"/>
    <property type="project" value="TreeGrafter"/>
</dbReference>
<evidence type="ECO:0000256" key="11">
    <source>
        <dbReference type="ARBA" id="ARBA00022840"/>
    </source>
</evidence>
<comment type="catalytic activity">
    <reaction evidence="17">
        <text>(6S)-5,6,7,8-tetrahydrofolyl-(gamma-L-Glu)(n) + L-glutamate + ATP = (6S)-5,6,7,8-tetrahydrofolyl-(gamma-L-Glu)(n+1) + ADP + phosphate + H(+)</text>
        <dbReference type="Rhea" id="RHEA:10580"/>
        <dbReference type="Rhea" id="RHEA-COMP:14738"/>
        <dbReference type="Rhea" id="RHEA-COMP:14740"/>
        <dbReference type="ChEBI" id="CHEBI:15378"/>
        <dbReference type="ChEBI" id="CHEBI:29985"/>
        <dbReference type="ChEBI" id="CHEBI:30616"/>
        <dbReference type="ChEBI" id="CHEBI:43474"/>
        <dbReference type="ChEBI" id="CHEBI:141005"/>
        <dbReference type="ChEBI" id="CHEBI:456216"/>
        <dbReference type="EC" id="6.3.2.17"/>
    </reaction>
</comment>
<evidence type="ECO:0000256" key="19">
    <source>
        <dbReference type="ARBA" id="ARBA00049035"/>
    </source>
</evidence>
<reference evidence="23 24" key="1">
    <citation type="journal article" date="2010" name="Int. J. Syst. Evol. Microbiol.">
        <title>Sphingopyxis bauzanensis sp. nov., a psychrophilic bacterium isolated from soil.</title>
        <authorList>
            <person name="Zhang D.C."/>
            <person name="Liu H.C."/>
            <person name="Xin Y.H."/>
            <person name="Zhou Y.G."/>
            <person name="Schinner F."/>
            <person name="Margesin R."/>
        </authorList>
    </citation>
    <scope>NUCLEOTIDE SEQUENCE [LARGE SCALE GENOMIC DNA]</scope>
    <source>
        <strain evidence="23 24">DSM 22271</strain>
    </source>
</reference>
<keyword evidence="24" id="KW-1185">Reference proteome</keyword>
<keyword evidence="9" id="KW-0479">Metal-binding</keyword>
<dbReference type="GO" id="GO:0046656">
    <property type="term" value="P:folic acid biosynthetic process"/>
    <property type="evidence" value="ECO:0007669"/>
    <property type="project" value="UniProtKB-KW"/>
</dbReference>
<evidence type="ECO:0000256" key="2">
    <source>
        <dbReference type="ARBA" id="ARBA00004799"/>
    </source>
</evidence>
<comment type="catalytic activity">
    <reaction evidence="19">
        <text>(6R)-5,10-methylenetetrahydrofolyl-(gamma-L-Glu)(n) + L-glutamate + ATP = (6R)-5,10-methylenetetrahydrofolyl-(gamma-L-Glu)(n+1) + ADP + phosphate + H(+)</text>
        <dbReference type="Rhea" id="RHEA:51912"/>
        <dbReference type="Rhea" id="RHEA-COMP:13257"/>
        <dbReference type="Rhea" id="RHEA-COMP:13258"/>
        <dbReference type="ChEBI" id="CHEBI:15378"/>
        <dbReference type="ChEBI" id="CHEBI:29985"/>
        <dbReference type="ChEBI" id="CHEBI:30616"/>
        <dbReference type="ChEBI" id="CHEBI:43474"/>
        <dbReference type="ChEBI" id="CHEBI:136572"/>
        <dbReference type="ChEBI" id="CHEBI:456216"/>
        <dbReference type="EC" id="6.3.2.17"/>
    </reaction>
</comment>
<dbReference type="GO" id="GO:0046872">
    <property type="term" value="F:metal ion binding"/>
    <property type="evidence" value="ECO:0007669"/>
    <property type="project" value="UniProtKB-KW"/>
</dbReference>
<evidence type="ECO:0000256" key="12">
    <source>
        <dbReference type="ARBA" id="ARBA00022842"/>
    </source>
</evidence>
<dbReference type="GO" id="GO:0004326">
    <property type="term" value="F:tetrahydrofolylpolyglutamate synthase activity"/>
    <property type="evidence" value="ECO:0007669"/>
    <property type="project" value="UniProtKB-EC"/>
</dbReference>
<dbReference type="EC" id="6.3.2.17" evidence="6"/>
<dbReference type="NCBIfam" id="TIGR01499">
    <property type="entry name" value="folC"/>
    <property type="match status" value="1"/>
</dbReference>
<evidence type="ECO:0000256" key="8">
    <source>
        <dbReference type="ARBA" id="ARBA00022598"/>
    </source>
</evidence>
<dbReference type="SUPFAM" id="SSF53623">
    <property type="entry name" value="MurD-like peptide ligases, catalytic domain"/>
    <property type="match status" value="1"/>
</dbReference>
<evidence type="ECO:0000256" key="3">
    <source>
        <dbReference type="ARBA" id="ARBA00005150"/>
    </source>
</evidence>
<dbReference type="PANTHER" id="PTHR11136">
    <property type="entry name" value="FOLYLPOLYGLUTAMATE SYNTHASE-RELATED"/>
    <property type="match status" value="1"/>
</dbReference>
<dbReference type="InterPro" id="IPR036565">
    <property type="entry name" value="Mur-like_cat_sf"/>
</dbReference>
<evidence type="ECO:0000256" key="10">
    <source>
        <dbReference type="ARBA" id="ARBA00022741"/>
    </source>
</evidence>
<evidence type="ECO:0000313" key="24">
    <source>
        <dbReference type="Proteomes" id="UP000197361"/>
    </source>
</evidence>
<evidence type="ECO:0000256" key="14">
    <source>
        <dbReference type="ARBA" id="ARBA00030048"/>
    </source>
</evidence>
<comment type="pathway">
    <text evidence="2">Cofactor biosynthesis; tetrahydrofolate biosynthesis; 7,8-dihydrofolate from 2-amino-4-hydroxy-6-hydroxymethyl-7,8-dihydropteridine diphosphate and 4-aminobenzoate: step 2/2.</text>
</comment>
<dbReference type="OrthoDB" id="9809356at2"/>
<evidence type="ECO:0000256" key="13">
    <source>
        <dbReference type="ARBA" id="ARBA00022909"/>
    </source>
</evidence>
<dbReference type="EC" id="6.3.2.12" evidence="5"/>
<evidence type="ECO:0000256" key="16">
    <source>
        <dbReference type="ARBA" id="ARBA00032510"/>
    </source>
</evidence>
<proteinExistence type="inferred from homology"/>
<comment type="catalytic activity">
    <reaction evidence="18">
        <text>10-formyltetrahydrofolyl-(gamma-L-Glu)(n) + L-glutamate + ATP = 10-formyltetrahydrofolyl-(gamma-L-Glu)(n+1) + ADP + phosphate + H(+)</text>
        <dbReference type="Rhea" id="RHEA:51904"/>
        <dbReference type="Rhea" id="RHEA-COMP:13088"/>
        <dbReference type="Rhea" id="RHEA-COMP:14300"/>
        <dbReference type="ChEBI" id="CHEBI:15378"/>
        <dbReference type="ChEBI" id="CHEBI:29985"/>
        <dbReference type="ChEBI" id="CHEBI:30616"/>
        <dbReference type="ChEBI" id="CHEBI:43474"/>
        <dbReference type="ChEBI" id="CHEBI:134413"/>
        <dbReference type="ChEBI" id="CHEBI:456216"/>
        <dbReference type="EC" id="6.3.2.17"/>
    </reaction>
</comment>
<evidence type="ECO:0000256" key="1">
    <source>
        <dbReference type="ARBA" id="ARBA00002714"/>
    </source>
</evidence>
<keyword evidence="10 21" id="KW-0547">Nucleotide-binding</keyword>
<keyword evidence="12" id="KW-0460">Magnesium</keyword>
<sequence length="446" mass="47540">MPDHAHSSDPAVQTQLDRLAALSPGRDILGLERIAELCARLGDPQNNLPRTFHVAGTNGKGSTCAYLRAILEAQERRVHSYTSPHLVRFNERIRLAGTLIDDALLAALLEEVLDVATDLQASFFEVTTAAAFLAFARIPADDCIIEVGLGGRLDATNIIPAPAVCGIASLGIDHEAFLLAPEEGVPAEAIERIAWEKTGIFKPGAALATLAYPDHVMKLVQDRAAAVGGTLISERDGWTVTPEADGFRWQSNRGSIAPTLHSRMAGAHQMRNAGLAIAMLRSTPDPQPTDDDIARGIAAAFWPGRMQRLGQGPLKGLLSDSTTIWLDGGHNPDAGAALAMALADQSPLHIVCGLLKNKDAMGFLRPFADKIASFQAVPIPGHEHHDPKDLCHWVQSELGLADAQPCDDVAAALAHIGAHRPAADVLICGSLYLAGDVLRRNDELPD</sequence>
<accession>A0A246JS92</accession>
<evidence type="ECO:0000256" key="17">
    <source>
        <dbReference type="ARBA" id="ARBA00047493"/>
    </source>
</evidence>
<evidence type="ECO:0000259" key="22">
    <source>
        <dbReference type="Pfam" id="PF02875"/>
    </source>
</evidence>
<comment type="pathway">
    <text evidence="3">Cofactor biosynthesis; tetrahydrofolylpolyglutamate biosynthesis.</text>
</comment>
<evidence type="ECO:0000256" key="20">
    <source>
        <dbReference type="ARBA" id="ARBA00049161"/>
    </source>
</evidence>